<name>A0A8J2QWN6_9NEOP</name>
<proteinExistence type="predicted"/>
<feature type="domain" description="FF" evidence="3">
    <location>
        <begin position="116"/>
        <end position="170"/>
    </location>
</feature>
<feature type="domain" description="FF" evidence="3">
    <location>
        <begin position="58"/>
        <end position="114"/>
    </location>
</feature>
<protein>
    <submittedName>
        <fullName evidence="4">(African queen) hypothetical protein</fullName>
    </submittedName>
</protein>
<dbReference type="InterPro" id="IPR036517">
    <property type="entry name" value="FF_domain_sf"/>
</dbReference>
<dbReference type="PANTHER" id="PTHR15377">
    <property type="entry name" value="TRANSCRIPTION ELONGATION REGULATOR 1"/>
    <property type="match status" value="1"/>
</dbReference>
<dbReference type="FunFam" id="1.10.10.440:FF:000005">
    <property type="entry name" value="Transcription elongation regulator 1 (CA150)"/>
    <property type="match status" value="1"/>
</dbReference>
<dbReference type="SUPFAM" id="SSF81698">
    <property type="entry name" value="FF domain"/>
    <property type="match status" value="2"/>
</dbReference>
<dbReference type="AlphaFoldDB" id="A0A8J2QWN6"/>
<keyword evidence="5" id="KW-1185">Reference proteome</keyword>
<dbReference type="InterPro" id="IPR002713">
    <property type="entry name" value="FF_domain"/>
</dbReference>
<dbReference type="GO" id="GO:0005634">
    <property type="term" value="C:nucleus"/>
    <property type="evidence" value="ECO:0007669"/>
    <property type="project" value="TreeGrafter"/>
</dbReference>
<gene>
    <name evidence="4" type="ORF">DCHRY22_LOCUS10801</name>
</gene>
<organism evidence="4 5">
    <name type="scientific">Danaus chrysippus</name>
    <name type="common">African queen</name>
    <dbReference type="NCBI Taxonomy" id="151541"/>
    <lineage>
        <taxon>Eukaryota</taxon>
        <taxon>Metazoa</taxon>
        <taxon>Ecdysozoa</taxon>
        <taxon>Arthropoda</taxon>
        <taxon>Hexapoda</taxon>
        <taxon>Insecta</taxon>
        <taxon>Pterygota</taxon>
        <taxon>Neoptera</taxon>
        <taxon>Endopterygota</taxon>
        <taxon>Lepidoptera</taxon>
        <taxon>Glossata</taxon>
        <taxon>Ditrysia</taxon>
        <taxon>Papilionoidea</taxon>
        <taxon>Nymphalidae</taxon>
        <taxon>Danainae</taxon>
        <taxon>Danaini</taxon>
        <taxon>Danaina</taxon>
        <taxon>Danaus</taxon>
        <taxon>Anosia</taxon>
    </lineage>
</organism>
<feature type="compositionally biased region" description="Acidic residues" evidence="2">
    <location>
        <begin position="1"/>
        <end position="11"/>
    </location>
</feature>
<dbReference type="PANTHER" id="PTHR15377:SF3">
    <property type="entry name" value="WW DOMAIN-CONTAINING PROTEIN"/>
    <property type="match status" value="1"/>
</dbReference>
<feature type="region of interest" description="Disordered" evidence="2">
    <location>
        <begin position="1"/>
        <end position="55"/>
    </location>
</feature>
<dbReference type="Gene3D" id="1.10.10.440">
    <property type="entry name" value="FF domain"/>
    <property type="match status" value="3"/>
</dbReference>
<dbReference type="GO" id="GO:0070063">
    <property type="term" value="F:RNA polymerase binding"/>
    <property type="evidence" value="ECO:0007669"/>
    <property type="project" value="InterPro"/>
</dbReference>
<dbReference type="SMART" id="SM00441">
    <property type="entry name" value="FF"/>
    <property type="match status" value="2"/>
</dbReference>
<feature type="compositionally biased region" description="Basic and acidic residues" evidence="2">
    <location>
        <begin position="12"/>
        <end position="21"/>
    </location>
</feature>
<dbReference type="Proteomes" id="UP000789524">
    <property type="component" value="Unassembled WGS sequence"/>
</dbReference>
<evidence type="ECO:0000256" key="1">
    <source>
        <dbReference type="ARBA" id="ARBA00022737"/>
    </source>
</evidence>
<evidence type="ECO:0000256" key="2">
    <source>
        <dbReference type="SAM" id="MobiDB-lite"/>
    </source>
</evidence>
<dbReference type="InterPro" id="IPR045148">
    <property type="entry name" value="TCRG1-like"/>
</dbReference>
<reference evidence="4" key="1">
    <citation type="submission" date="2021-09" db="EMBL/GenBank/DDBJ databases">
        <authorList>
            <person name="Martin H S."/>
        </authorList>
    </citation>
    <scope>NUCLEOTIDE SEQUENCE</scope>
</reference>
<dbReference type="EMBL" id="CAKASE010000072">
    <property type="protein sequence ID" value="CAG9574197.1"/>
    <property type="molecule type" value="Genomic_DNA"/>
</dbReference>
<comment type="caution">
    <text evidence="4">The sequence shown here is derived from an EMBL/GenBank/DDBJ whole genome shotgun (WGS) entry which is preliminary data.</text>
</comment>
<dbReference type="OrthoDB" id="63972at2759"/>
<evidence type="ECO:0000313" key="5">
    <source>
        <dbReference type="Proteomes" id="UP000789524"/>
    </source>
</evidence>
<accession>A0A8J2QWN6</accession>
<evidence type="ECO:0000313" key="4">
    <source>
        <dbReference type="EMBL" id="CAG9574197.1"/>
    </source>
</evidence>
<feature type="region of interest" description="Disordered" evidence="2">
    <location>
        <begin position="236"/>
        <end position="258"/>
    </location>
</feature>
<dbReference type="GO" id="GO:0003712">
    <property type="term" value="F:transcription coregulator activity"/>
    <property type="evidence" value="ECO:0007669"/>
    <property type="project" value="TreeGrafter"/>
</dbReference>
<dbReference type="Pfam" id="PF01846">
    <property type="entry name" value="FF"/>
    <property type="match status" value="1"/>
</dbReference>
<sequence length="258" mass="29901">MQDAPENSETEESTKESEAAKQRAARAQASIKERERQVQRALATSLRDRDKEREYHKRDEAVQHFNALLADLVRNPDLTWREAKKQLKKDHRYSLAEELSKDDKERLFSQHISVVSNKRRDKLRAMLTELGVDSTAQWKEVKTQLQENPAAPTYKSAAQMEREFRDYQRDKQSNAKTALRQLLLETRAITHRTLAAVRDGPQALTALHDTIKHDARYTALDHIPEERQTIIMSYLEELDKKGPPPPPTATEPTRRTKQ</sequence>
<evidence type="ECO:0000259" key="3">
    <source>
        <dbReference type="SMART" id="SM00441"/>
    </source>
</evidence>
<feature type="compositionally biased region" description="Basic and acidic residues" evidence="2">
    <location>
        <begin position="46"/>
        <end position="55"/>
    </location>
</feature>
<keyword evidence="1" id="KW-0677">Repeat</keyword>